<name>A0ABS5IZ80_9BACT</name>
<dbReference type="EMBL" id="JAGTXB010000005">
    <property type="protein sequence ID" value="MBS0028153.1"/>
    <property type="molecule type" value="Genomic_DNA"/>
</dbReference>
<keyword evidence="4" id="KW-1185">Reference proteome</keyword>
<comment type="caution">
    <text evidence="3">The sequence shown here is derived from an EMBL/GenBank/DDBJ whole genome shotgun (WGS) entry which is preliminary data.</text>
</comment>
<reference evidence="3 4" key="1">
    <citation type="submission" date="2021-04" db="EMBL/GenBank/DDBJ databases">
        <title>Chitinophaga sp. nov., isolated from the rhizosphere soil.</title>
        <authorList>
            <person name="He S."/>
        </authorList>
    </citation>
    <scope>NUCLEOTIDE SEQUENCE [LARGE SCALE GENOMIC DNA]</scope>
    <source>
        <strain evidence="3 4">2R12</strain>
    </source>
</reference>
<sequence>MIALLYLWAITGRRLGLLEEVKSQYPDNIVVSAFDVTTDNNQVQIQSLIEKLNGLDLLIYNAGYGDPSENLIPQTEEQTTLTNVNGFVQIVTYAFNYFVRQGHRHITLTSSLNALRGNSRTPAYSASKAYMSNYAEGLTIKAYKLKKDIAITDIKPGFIDTQMAKGNKKIWVAPVYKAARQIIKAVEKKKRVVYITGRWWLVTQIIRWLPFSIYKHIA</sequence>
<evidence type="ECO:0000313" key="4">
    <source>
        <dbReference type="Proteomes" id="UP000676386"/>
    </source>
</evidence>
<dbReference type="PRINTS" id="PR00081">
    <property type="entry name" value="GDHRDH"/>
</dbReference>
<dbReference type="InterPro" id="IPR002347">
    <property type="entry name" value="SDR_fam"/>
</dbReference>
<evidence type="ECO:0000313" key="3">
    <source>
        <dbReference type="EMBL" id="MBS0028153.1"/>
    </source>
</evidence>
<comment type="similarity">
    <text evidence="1">Belongs to the short-chain dehydrogenases/reductases (SDR) family.</text>
</comment>
<dbReference type="InterPro" id="IPR036291">
    <property type="entry name" value="NAD(P)-bd_dom_sf"/>
</dbReference>
<proteinExistence type="inferred from homology"/>
<dbReference type="Gene3D" id="3.40.50.720">
    <property type="entry name" value="NAD(P)-binding Rossmann-like Domain"/>
    <property type="match status" value="1"/>
</dbReference>
<dbReference type="Proteomes" id="UP000676386">
    <property type="component" value="Unassembled WGS sequence"/>
</dbReference>
<protein>
    <submittedName>
        <fullName evidence="3">SDR family NAD(P)-dependent oxidoreductase</fullName>
    </submittedName>
</protein>
<accession>A0ABS5IZ80</accession>
<organism evidence="3 4">
    <name type="scientific">Chitinophaga hostae</name>
    <dbReference type="NCBI Taxonomy" id="2831022"/>
    <lineage>
        <taxon>Bacteria</taxon>
        <taxon>Pseudomonadati</taxon>
        <taxon>Bacteroidota</taxon>
        <taxon>Chitinophagia</taxon>
        <taxon>Chitinophagales</taxon>
        <taxon>Chitinophagaceae</taxon>
        <taxon>Chitinophaga</taxon>
    </lineage>
</organism>
<evidence type="ECO:0000256" key="2">
    <source>
        <dbReference type="ARBA" id="ARBA00023002"/>
    </source>
</evidence>
<dbReference type="SUPFAM" id="SSF51735">
    <property type="entry name" value="NAD(P)-binding Rossmann-fold domains"/>
    <property type="match status" value="1"/>
</dbReference>
<dbReference type="RefSeq" id="WP_211973263.1">
    <property type="nucleotide sequence ID" value="NZ_CBFHAM010000003.1"/>
</dbReference>
<dbReference type="PANTHER" id="PTHR44196">
    <property type="entry name" value="DEHYDROGENASE/REDUCTASE SDR FAMILY MEMBER 7B"/>
    <property type="match status" value="1"/>
</dbReference>
<evidence type="ECO:0000256" key="1">
    <source>
        <dbReference type="ARBA" id="ARBA00006484"/>
    </source>
</evidence>
<keyword evidence="2" id="KW-0560">Oxidoreductase</keyword>
<dbReference type="PANTHER" id="PTHR44196:SF3">
    <property type="entry name" value="SHORT CHAIN DEHYDROGENASE FAMILY PROTEIN"/>
    <property type="match status" value="1"/>
</dbReference>
<gene>
    <name evidence="3" type="ORF">KE626_12620</name>
</gene>
<dbReference type="Pfam" id="PF00106">
    <property type="entry name" value="adh_short"/>
    <property type="match status" value="1"/>
</dbReference>